<gene>
    <name evidence="7" type="ORF">GCM10007874_67700</name>
</gene>
<sequence>MKTLNMKMLAATAIFFGAAFASAQADTVKVSVAAEPYPPFASLDASGKWVGFEVDLANAVCKAGKLDCEIVATAWDGIIPALTSKKIDVIWASMTITPERSAQIAFTIPYYNTPAEFIANKDDKFDFAPGSLKGKTIGVQTSTIHAQYVQKAYPDADIKTYGTQDAANADLAAGRLDLVLADAAALDDFLKGKDGTCCDVKTFPKDPIFDGGVGGGLRKEDTDLKAKLDEGIKAIYASGEYATIEKKYFSYEVGTPPK</sequence>
<dbReference type="Pfam" id="PF00497">
    <property type="entry name" value="SBP_bac_3"/>
    <property type="match status" value="1"/>
</dbReference>
<comment type="subcellular location">
    <subcellularLocation>
        <location evidence="1">Cell envelope</location>
    </subcellularLocation>
</comment>
<comment type="similarity">
    <text evidence="2 4">Belongs to the bacterial solute-binding protein 3 family.</text>
</comment>
<dbReference type="PANTHER" id="PTHR35936">
    <property type="entry name" value="MEMBRANE-BOUND LYTIC MUREIN TRANSGLYCOSYLASE F"/>
    <property type="match status" value="1"/>
</dbReference>
<reference evidence="8" key="1">
    <citation type="journal article" date="2019" name="Int. J. Syst. Evol. Microbiol.">
        <title>The Global Catalogue of Microorganisms (GCM) 10K type strain sequencing project: providing services to taxonomists for standard genome sequencing and annotation.</title>
        <authorList>
            <consortium name="The Broad Institute Genomics Platform"/>
            <consortium name="The Broad Institute Genome Sequencing Center for Infectious Disease"/>
            <person name="Wu L."/>
            <person name="Ma J."/>
        </authorList>
    </citation>
    <scope>NUCLEOTIDE SEQUENCE [LARGE SCALE GENOMIC DNA]</scope>
    <source>
        <strain evidence="8">NBRC 101365</strain>
    </source>
</reference>
<evidence type="ECO:0000313" key="8">
    <source>
        <dbReference type="Proteomes" id="UP001156882"/>
    </source>
</evidence>
<evidence type="ECO:0000256" key="1">
    <source>
        <dbReference type="ARBA" id="ARBA00004196"/>
    </source>
</evidence>
<dbReference type="PROSITE" id="PS01039">
    <property type="entry name" value="SBP_BACTERIAL_3"/>
    <property type="match status" value="1"/>
</dbReference>
<proteinExistence type="inferred from homology"/>
<dbReference type="SUPFAM" id="SSF53850">
    <property type="entry name" value="Periplasmic binding protein-like II"/>
    <property type="match status" value="1"/>
</dbReference>
<organism evidence="7 8">
    <name type="scientific">Labrys miyagiensis</name>
    <dbReference type="NCBI Taxonomy" id="346912"/>
    <lineage>
        <taxon>Bacteria</taxon>
        <taxon>Pseudomonadati</taxon>
        <taxon>Pseudomonadota</taxon>
        <taxon>Alphaproteobacteria</taxon>
        <taxon>Hyphomicrobiales</taxon>
        <taxon>Xanthobacteraceae</taxon>
        <taxon>Labrys</taxon>
    </lineage>
</organism>
<dbReference type="InterPro" id="IPR018313">
    <property type="entry name" value="SBP_3_CS"/>
</dbReference>
<evidence type="ECO:0000256" key="3">
    <source>
        <dbReference type="ARBA" id="ARBA00022729"/>
    </source>
</evidence>
<feature type="chain" id="PRO_5045122345" evidence="5">
    <location>
        <begin position="26"/>
        <end position="258"/>
    </location>
</feature>
<comment type="caution">
    <text evidence="7">The sequence shown here is derived from an EMBL/GenBank/DDBJ whole genome shotgun (WGS) entry which is preliminary data.</text>
</comment>
<dbReference type="EMBL" id="BSPC01000080">
    <property type="protein sequence ID" value="GLS23749.1"/>
    <property type="molecule type" value="Genomic_DNA"/>
</dbReference>
<accession>A0ABQ6CVP1</accession>
<evidence type="ECO:0000256" key="4">
    <source>
        <dbReference type="RuleBase" id="RU003744"/>
    </source>
</evidence>
<keyword evidence="8" id="KW-1185">Reference proteome</keyword>
<keyword evidence="3 5" id="KW-0732">Signal</keyword>
<dbReference type="RefSeq" id="WP_284316679.1">
    <property type="nucleotide sequence ID" value="NZ_BSPC01000080.1"/>
</dbReference>
<name>A0ABQ6CVP1_9HYPH</name>
<evidence type="ECO:0000313" key="7">
    <source>
        <dbReference type="EMBL" id="GLS23749.1"/>
    </source>
</evidence>
<dbReference type="Gene3D" id="3.40.190.10">
    <property type="entry name" value="Periplasmic binding protein-like II"/>
    <property type="match status" value="2"/>
</dbReference>
<feature type="domain" description="Solute-binding protein family 3/N-terminal" evidence="6">
    <location>
        <begin position="27"/>
        <end position="252"/>
    </location>
</feature>
<evidence type="ECO:0000256" key="2">
    <source>
        <dbReference type="ARBA" id="ARBA00010333"/>
    </source>
</evidence>
<dbReference type="PANTHER" id="PTHR35936:SF17">
    <property type="entry name" value="ARGININE-BINDING EXTRACELLULAR PROTEIN ARTP"/>
    <property type="match status" value="1"/>
</dbReference>
<evidence type="ECO:0000259" key="6">
    <source>
        <dbReference type="SMART" id="SM00062"/>
    </source>
</evidence>
<dbReference type="Proteomes" id="UP001156882">
    <property type="component" value="Unassembled WGS sequence"/>
</dbReference>
<dbReference type="InterPro" id="IPR001638">
    <property type="entry name" value="Solute-binding_3/MltF_N"/>
</dbReference>
<dbReference type="SMART" id="SM00062">
    <property type="entry name" value="PBPb"/>
    <property type="match status" value="1"/>
</dbReference>
<feature type="signal peptide" evidence="5">
    <location>
        <begin position="1"/>
        <end position="25"/>
    </location>
</feature>
<evidence type="ECO:0000256" key="5">
    <source>
        <dbReference type="SAM" id="SignalP"/>
    </source>
</evidence>
<protein>
    <submittedName>
        <fullName evidence="7">Amino acid ABC transporter</fullName>
    </submittedName>
</protein>